<comment type="caution">
    <text evidence="2">The sequence shown here is derived from an EMBL/GenBank/DDBJ whole genome shotgun (WGS) entry which is preliminary data.</text>
</comment>
<evidence type="ECO:0000256" key="1">
    <source>
        <dbReference type="SAM" id="MobiDB-lite"/>
    </source>
</evidence>
<organism evidence="2 3">
    <name type="scientific">Mucor saturninus</name>
    <dbReference type="NCBI Taxonomy" id="64648"/>
    <lineage>
        <taxon>Eukaryota</taxon>
        <taxon>Fungi</taxon>
        <taxon>Fungi incertae sedis</taxon>
        <taxon>Mucoromycota</taxon>
        <taxon>Mucoromycotina</taxon>
        <taxon>Mucoromycetes</taxon>
        <taxon>Mucorales</taxon>
        <taxon>Mucorineae</taxon>
        <taxon>Mucoraceae</taxon>
        <taxon>Mucor</taxon>
    </lineage>
</organism>
<keyword evidence="3" id="KW-1185">Reference proteome</keyword>
<feature type="region of interest" description="Disordered" evidence="1">
    <location>
        <begin position="312"/>
        <end position="332"/>
    </location>
</feature>
<protein>
    <submittedName>
        <fullName evidence="2">Uncharacterized protein</fullName>
    </submittedName>
</protein>
<feature type="compositionally biased region" description="Polar residues" evidence="1">
    <location>
        <begin position="37"/>
        <end position="47"/>
    </location>
</feature>
<reference evidence="2" key="1">
    <citation type="submission" date="2020-12" db="EMBL/GenBank/DDBJ databases">
        <title>Metabolic potential, ecology and presence of endohyphal bacteria is reflected in genomic diversity of Mucoromycotina.</title>
        <authorList>
            <person name="Muszewska A."/>
            <person name="Okrasinska A."/>
            <person name="Steczkiewicz K."/>
            <person name="Drgas O."/>
            <person name="Orlowska M."/>
            <person name="Perlinska-Lenart U."/>
            <person name="Aleksandrzak-Piekarczyk T."/>
            <person name="Szatraj K."/>
            <person name="Zielenkiewicz U."/>
            <person name="Pilsyk S."/>
            <person name="Malc E."/>
            <person name="Mieczkowski P."/>
            <person name="Kruszewska J.S."/>
            <person name="Biernat P."/>
            <person name="Pawlowska J."/>
        </authorList>
    </citation>
    <scope>NUCLEOTIDE SEQUENCE</scope>
    <source>
        <strain evidence="2">WA0000017839</strain>
    </source>
</reference>
<feature type="region of interest" description="Disordered" evidence="1">
    <location>
        <begin position="1"/>
        <end position="47"/>
    </location>
</feature>
<dbReference type="EMBL" id="JAEPRD010000343">
    <property type="protein sequence ID" value="KAG2191867.1"/>
    <property type="molecule type" value="Genomic_DNA"/>
</dbReference>
<dbReference type="Proteomes" id="UP000603453">
    <property type="component" value="Unassembled WGS sequence"/>
</dbReference>
<sequence>MSPTQANSGRKARANPAAPIDRVVAGRISQREIMPRSPSTGEGSSQGRTEMAAILEDLRFLKSRMGMVYDIAGKTNKTMSTLMEAHASGVQSQLPLGQAGSVGMVPSVGPSSSISPSDMRAIVLELIENKMWKKDLDSEDPALIAENEGKQKWNKDERIDHPDNVRVINYMRDYILSQPRAAGFWPGMVVQKLKNNYKYYHRVAKMTEEQSIAKKKKVRANSRLVEIHSRRVAVYKRHWRAIDEEMGHKPENSEEMAYLHVLQKDVMSDGESGMEDVAPGITMRVLHVARPSWRSDELNRLLEVIDRFSREDDLKRSGPKTKTRMPRQQTSVKEIPAPSHLTLNLPVWTFKNE</sequence>
<name>A0A8H7QFT7_9FUNG</name>
<proteinExistence type="predicted"/>
<gene>
    <name evidence="2" type="ORF">INT47_005972</name>
</gene>
<evidence type="ECO:0000313" key="3">
    <source>
        <dbReference type="Proteomes" id="UP000603453"/>
    </source>
</evidence>
<dbReference type="AlphaFoldDB" id="A0A8H7QFT7"/>
<evidence type="ECO:0000313" key="2">
    <source>
        <dbReference type="EMBL" id="KAG2191867.1"/>
    </source>
</evidence>
<accession>A0A8H7QFT7</accession>